<comment type="subcellular location">
    <subcellularLocation>
        <location evidence="1">Membrane</location>
        <topology evidence="1">Multi-pass membrane protein</topology>
    </subcellularLocation>
</comment>
<evidence type="ECO:0000313" key="9">
    <source>
        <dbReference type="EMBL" id="QYZ70892.1"/>
    </source>
</evidence>
<evidence type="ECO:0000256" key="3">
    <source>
        <dbReference type="ARBA" id="ARBA00022679"/>
    </source>
</evidence>
<organism evidence="9 10">
    <name type="scientific">Neotabrizicola shimadae</name>
    <dbReference type="NCBI Taxonomy" id="2807096"/>
    <lineage>
        <taxon>Bacteria</taxon>
        <taxon>Pseudomonadati</taxon>
        <taxon>Pseudomonadota</taxon>
        <taxon>Alphaproteobacteria</taxon>
        <taxon>Rhodobacterales</taxon>
        <taxon>Paracoccaceae</taxon>
        <taxon>Neotabrizicola</taxon>
    </lineage>
</organism>
<feature type="transmembrane region" description="Helical" evidence="8">
    <location>
        <begin position="249"/>
        <end position="272"/>
    </location>
</feature>
<keyword evidence="3 7" id="KW-0808">Transferase</keyword>
<dbReference type="KEGG" id="nsm:JO391_05095"/>
<dbReference type="GO" id="GO:0004605">
    <property type="term" value="F:phosphatidate cytidylyltransferase activity"/>
    <property type="evidence" value="ECO:0007669"/>
    <property type="project" value="UniProtKB-EC"/>
</dbReference>
<feature type="transmembrane region" description="Helical" evidence="8">
    <location>
        <begin position="94"/>
        <end position="113"/>
    </location>
</feature>
<keyword evidence="10" id="KW-1185">Reference proteome</keyword>
<feature type="transmembrane region" description="Helical" evidence="8">
    <location>
        <begin position="184"/>
        <end position="204"/>
    </location>
</feature>
<dbReference type="Proteomes" id="UP000826300">
    <property type="component" value="Chromosome"/>
</dbReference>
<protein>
    <recommendedName>
        <fullName evidence="7">Phosphatidate cytidylyltransferase</fullName>
        <ecNumber evidence="7">2.7.7.41</ecNumber>
    </recommendedName>
</protein>
<proteinExistence type="inferred from homology"/>
<sequence>MTAPPSELVSFLVAVGAILSIATIAGQTLRSRVAPDRTNPVIEEINARIASWWAMVVLIGLALLAGRTGIVLLFAVCSFAALREFLSLTRTARADHWSLLLAFYVILPLQYLLVWHDWYGLYSIFIPVYAFLLLPVLSALRGGPDRFLDRIAETQWAIMLAIYCASYVPALLNLHIPGYEGRNILLVAYLIFVVQFSDVMQFVWGKLVGRHRIAASISPSKTWEGFVGGVATASLAGMALWWITPFSPFVSLSVSFAMCLAGFAGGLVLSAIKRDRGVKDWGYVIPGHGGFIDRLDSVLFAAPIFLHIMRYAWSLK</sequence>
<gene>
    <name evidence="9" type="ORF">JO391_05095</name>
</gene>
<dbReference type="PANTHER" id="PTHR43535:SF1">
    <property type="entry name" value="PHOSPHATIDATE CYTIDYLYLTRANSFERASE"/>
    <property type="match status" value="1"/>
</dbReference>
<feature type="transmembrane region" description="Helical" evidence="8">
    <location>
        <begin position="152"/>
        <end position="172"/>
    </location>
</feature>
<feature type="transmembrane region" description="Helical" evidence="8">
    <location>
        <begin position="225"/>
        <end position="243"/>
    </location>
</feature>
<evidence type="ECO:0000256" key="1">
    <source>
        <dbReference type="ARBA" id="ARBA00004141"/>
    </source>
</evidence>
<evidence type="ECO:0000256" key="8">
    <source>
        <dbReference type="SAM" id="Phobius"/>
    </source>
</evidence>
<keyword evidence="5 8" id="KW-1133">Transmembrane helix</keyword>
<keyword evidence="6 8" id="KW-0472">Membrane</keyword>
<dbReference type="UniPathway" id="UPA00557">
    <property type="reaction ID" value="UER00614"/>
</dbReference>
<evidence type="ECO:0000256" key="4">
    <source>
        <dbReference type="ARBA" id="ARBA00022692"/>
    </source>
</evidence>
<dbReference type="AlphaFoldDB" id="A0A8G0ZVI3"/>
<dbReference type="PANTHER" id="PTHR43535">
    <property type="entry name" value="PHOSPHATIDATE CYTIDYLYLTRANSFERASE"/>
    <property type="match status" value="1"/>
</dbReference>
<feature type="transmembrane region" description="Helical" evidence="8">
    <location>
        <begin position="50"/>
        <end position="82"/>
    </location>
</feature>
<dbReference type="EC" id="2.7.7.41" evidence="7"/>
<dbReference type="RefSeq" id="WP_220663109.1">
    <property type="nucleotide sequence ID" value="NZ_CP069370.1"/>
</dbReference>
<evidence type="ECO:0000256" key="7">
    <source>
        <dbReference type="RuleBase" id="RU003938"/>
    </source>
</evidence>
<evidence type="ECO:0000256" key="5">
    <source>
        <dbReference type="ARBA" id="ARBA00022989"/>
    </source>
</evidence>
<comment type="pathway">
    <text evidence="7">Phospholipid metabolism; CDP-diacylglycerol biosynthesis; CDP-diacylglycerol from sn-glycerol 3-phosphate: step 3/3.</text>
</comment>
<feature type="transmembrane region" description="Helical" evidence="8">
    <location>
        <begin position="119"/>
        <end position="140"/>
    </location>
</feature>
<evidence type="ECO:0000256" key="6">
    <source>
        <dbReference type="ARBA" id="ARBA00023136"/>
    </source>
</evidence>
<dbReference type="GO" id="GO:0016024">
    <property type="term" value="P:CDP-diacylglycerol biosynthetic process"/>
    <property type="evidence" value="ECO:0007669"/>
    <property type="project" value="UniProtKB-UniPathway"/>
</dbReference>
<dbReference type="GO" id="GO:0009273">
    <property type="term" value="P:peptidoglycan-based cell wall biogenesis"/>
    <property type="evidence" value="ECO:0007669"/>
    <property type="project" value="TreeGrafter"/>
</dbReference>
<evidence type="ECO:0000313" key="10">
    <source>
        <dbReference type="Proteomes" id="UP000826300"/>
    </source>
</evidence>
<dbReference type="EMBL" id="CP069370">
    <property type="protein sequence ID" value="QYZ70892.1"/>
    <property type="molecule type" value="Genomic_DNA"/>
</dbReference>
<dbReference type="Pfam" id="PF01148">
    <property type="entry name" value="CTP_transf_1"/>
    <property type="match status" value="1"/>
</dbReference>
<keyword evidence="7 9" id="KW-0548">Nucleotidyltransferase</keyword>
<evidence type="ECO:0000256" key="2">
    <source>
        <dbReference type="ARBA" id="ARBA00010185"/>
    </source>
</evidence>
<reference evidence="9" key="1">
    <citation type="submission" date="2021-02" db="EMBL/GenBank/DDBJ databases">
        <title>Rhodobacter shimadae sp. nov., an aerobic anoxygenic phototrophic bacterium isolated from a hot spring.</title>
        <authorList>
            <person name="Muramatsu S."/>
            <person name="Haruta S."/>
            <person name="Hirose S."/>
            <person name="Hanada S."/>
        </authorList>
    </citation>
    <scope>NUCLEOTIDE SEQUENCE</scope>
    <source>
        <strain evidence="9">N10</strain>
    </source>
</reference>
<dbReference type="GO" id="GO:0005886">
    <property type="term" value="C:plasma membrane"/>
    <property type="evidence" value="ECO:0007669"/>
    <property type="project" value="TreeGrafter"/>
</dbReference>
<accession>A0A8G0ZVI3</accession>
<keyword evidence="4 7" id="KW-0812">Transmembrane</keyword>
<name>A0A8G0ZVI3_9RHOB</name>
<comment type="similarity">
    <text evidence="2 7">Belongs to the CDS family.</text>
</comment>
<comment type="catalytic activity">
    <reaction evidence="7">
        <text>a 1,2-diacyl-sn-glycero-3-phosphate + CTP + H(+) = a CDP-1,2-diacyl-sn-glycerol + diphosphate</text>
        <dbReference type="Rhea" id="RHEA:16229"/>
        <dbReference type="ChEBI" id="CHEBI:15378"/>
        <dbReference type="ChEBI" id="CHEBI:33019"/>
        <dbReference type="ChEBI" id="CHEBI:37563"/>
        <dbReference type="ChEBI" id="CHEBI:58332"/>
        <dbReference type="ChEBI" id="CHEBI:58608"/>
        <dbReference type="EC" id="2.7.7.41"/>
    </reaction>
</comment>
<dbReference type="PROSITE" id="PS01315">
    <property type="entry name" value="CDS"/>
    <property type="match status" value="1"/>
</dbReference>
<dbReference type="InterPro" id="IPR000374">
    <property type="entry name" value="PC_trans"/>
</dbReference>